<dbReference type="Pfam" id="PF17653">
    <property type="entry name" value="DUF5522"/>
    <property type="match status" value="1"/>
</dbReference>
<dbReference type="EMBL" id="LHPH01000030">
    <property type="protein sequence ID" value="KPH56935.1"/>
    <property type="molecule type" value="Genomic_DNA"/>
</dbReference>
<reference evidence="1 2" key="1">
    <citation type="submission" date="2015-08" db="EMBL/GenBank/DDBJ databases">
        <title>Draft Genome Sequence of Pseudoalteromonas porphyrae UCD-SED14.</title>
        <authorList>
            <person name="Coil D.A."/>
            <person name="Jospin G."/>
            <person name="Lee R.D."/>
            <person name="Eisen J.A."/>
        </authorList>
    </citation>
    <scope>NUCLEOTIDE SEQUENCE [LARGE SCALE GENOMIC DNA]</scope>
    <source>
        <strain evidence="1 2">UCD-SED14</strain>
    </source>
</reference>
<keyword evidence="2" id="KW-1185">Reference proteome</keyword>
<dbReference type="AlphaFoldDB" id="A0A0N1MQU0"/>
<name>A0A0N1MQU0_9GAMM</name>
<dbReference type="RefSeq" id="WP_054203029.1">
    <property type="nucleotide sequence ID" value="NZ_LHPH01000030.1"/>
</dbReference>
<dbReference type="STRING" id="187330.AMS58_00360"/>
<comment type="caution">
    <text evidence="1">The sequence shown here is derived from an EMBL/GenBank/DDBJ whole genome shotgun (WGS) entry which is preliminary data.</text>
</comment>
<gene>
    <name evidence="1" type="ORF">ADS77_19410</name>
</gene>
<proteinExistence type="predicted"/>
<dbReference type="PATRIC" id="fig|187330.3.peg.2534"/>
<dbReference type="Proteomes" id="UP000037848">
    <property type="component" value="Unassembled WGS sequence"/>
</dbReference>
<organism evidence="1 2">
    <name type="scientific">Pseudoalteromonas porphyrae</name>
    <dbReference type="NCBI Taxonomy" id="187330"/>
    <lineage>
        <taxon>Bacteria</taxon>
        <taxon>Pseudomonadati</taxon>
        <taxon>Pseudomonadota</taxon>
        <taxon>Gammaproteobacteria</taxon>
        <taxon>Alteromonadales</taxon>
        <taxon>Pseudoalteromonadaceae</taxon>
        <taxon>Pseudoalteromonas</taxon>
    </lineage>
</organism>
<dbReference type="InterPro" id="IPR040807">
    <property type="entry name" value="DUF5522"/>
</dbReference>
<dbReference type="OrthoDB" id="9800168at2"/>
<evidence type="ECO:0000313" key="2">
    <source>
        <dbReference type="Proteomes" id="UP000037848"/>
    </source>
</evidence>
<evidence type="ECO:0008006" key="3">
    <source>
        <dbReference type="Google" id="ProtNLM"/>
    </source>
</evidence>
<evidence type="ECO:0000313" key="1">
    <source>
        <dbReference type="EMBL" id="KPH56935.1"/>
    </source>
</evidence>
<protein>
    <recommendedName>
        <fullName evidence="3">Orphan protein</fullName>
    </recommendedName>
</protein>
<accession>A0A0N1MQU0</accession>
<sequence length="118" mass="13599">MTTLACSQCQATLTCNVDNINACWCNELPAILPLDSTTTSCLCQVCTLEKINTFLNTLYQRPLKEQVAFAKPFQSNANLIERLDYEMQNGYMVFSRWFFLKRGNCCKNNCKNCPYRKQ</sequence>